<reference evidence="1 2" key="1">
    <citation type="submission" date="2020-03" db="EMBL/GenBank/DDBJ databases">
        <title>Genomic Encyclopedia of Type Strains, Phase IV (KMG-IV): sequencing the most valuable type-strain genomes for metagenomic binning, comparative biology and taxonomic classification.</title>
        <authorList>
            <person name="Goeker M."/>
        </authorList>
    </citation>
    <scope>NUCLEOTIDE SEQUENCE [LARGE SCALE GENOMIC DNA]</scope>
    <source>
        <strain evidence="1 2">DSM 103870</strain>
    </source>
</reference>
<sequence length="137" mass="15721">MRRIARTIAAAIVGAAGIVFPQADGARAQSLQGMPREASPEGFINPEENPYPFDPRRILKEYFEEHLPTSWWINDPLPQFNSFLVTIHIPAHWRGNPVQAVMTMCPEHNDSLWNGLKTLDLQPYYQRRPWPTVTCRP</sequence>
<evidence type="ECO:0000313" key="2">
    <source>
        <dbReference type="Proteomes" id="UP001429580"/>
    </source>
</evidence>
<proteinExistence type="predicted"/>
<protein>
    <submittedName>
        <fullName evidence="1">Uncharacterized protein</fullName>
    </submittedName>
</protein>
<keyword evidence="2" id="KW-1185">Reference proteome</keyword>
<gene>
    <name evidence="1" type="ORF">FHS82_002855</name>
</gene>
<evidence type="ECO:0000313" key="1">
    <source>
        <dbReference type="EMBL" id="NIJ59000.1"/>
    </source>
</evidence>
<dbReference type="Proteomes" id="UP001429580">
    <property type="component" value="Unassembled WGS sequence"/>
</dbReference>
<accession>A0ABX0V3Q3</accession>
<dbReference type="EMBL" id="JAASQI010000007">
    <property type="protein sequence ID" value="NIJ59000.1"/>
    <property type="molecule type" value="Genomic_DNA"/>
</dbReference>
<comment type="caution">
    <text evidence="1">The sequence shown here is derived from an EMBL/GenBank/DDBJ whole genome shotgun (WGS) entry which is preliminary data.</text>
</comment>
<name>A0ABX0V3Q3_9HYPH</name>
<organism evidence="1 2">
    <name type="scientific">Pseudochelatococcus lubricantis</name>
    <dbReference type="NCBI Taxonomy" id="1538102"/>
    <lineage>
        <taxon>Bacteria</taxon>
        <taxon>Pseudomonadati</taxon>
        <taxon>Pseudomonadota</taxon>
        <taxon>Alphaproteobacteria</taxon>
        <taxon>Hyphomicrobiales</taxon>
        <taxon>Chelatococcaceae</taxon>
        <taxon>Pseudochelatococcus</taxon>
    </lineage>
</organism>
<dbReference type="RefSeq" id="WP_166953974.1">
    <property type="nucleotide sequence ID" value="NZ_JAASQI010000007.1"/>
</dbReference>